<accession>A0ABU1JA23</accession>
<organism evidence="2 3">
    <name type="scientific">Arthrobacter russicus</name>
    <dbReference type="NCBI Taxonomy" id="172040"/>
    <lineage>
        <taxon>Bacteria</taxon>
        <taxon>Bacillati</taxon>
        <taxon>Actinomycetota</taxon>
        <taxon>Actinomycetes</taxon>
        <taxon>Micrococcales</taxon>
        <taxon>Micrococcaceae</taxon>
        <taxon>Arthrobacter</taxon>
    </lineage>
</organism>
<dbReference type="EMBL" id="JAVDQF010000001">
    <property type="protein sequence ID" value="MDR6269273.1"/>
    <property type="molecule type" value="Genomic_DNA"/>
</dbReference>
<dbReference type="CDD" id="cd06193">
    <property type="entry name" value="siderophore_interacting"/>
    <property type="match status" value="1"/>
</dbReference>
<dbReference type="PANTHER" id="PTHR30157:SF0">
    <property type="entry name" value="NADPH-DEPENDENT FERRIC-CHELATE REDUCTASE"/>
    <property type="match status" value="1"/>
</dbReference>
<dbReference type="SUPFAM" id="SSF63380">
    <property type="entry name" value="Riboflavin synthase domain-like"/>
    <property type="match status" value="1"/>
</dbReference>
<gene>
    <name evidence="2" type="ORF">JOE69_001511</name>
</gene>
<dbReference type="RefSeq" id="WP_309797454.1">
    <property type="nucleotide sequence ID" value="NZ_BAAAHY010000001.1"/>
</dbReference>
<dbReference type="Pfam" id="PF04954">
    <property type="entry name" value="SIP"/>
    <property type="match status" value="1"/>
</dbReference>
<dbReference type="PANTHER" id="PTHR30157">
    <property type="entry name" value="FERRIC REDUCTASE, NADPH-DEPENDENT"/>
    <property type="match status" value="1"/>
</dbReference>
<name>A0ABU1JA23_9MICC</name>
<keyword evidence="3" id="KW-1185">Reference proteome</keyword>
<comment type="caution">
    <text evidence="2">The sequence shown here is derived from an EMBL/GenBank/DDBJ whole genome shotgun (WGS) entry which is preliminary data.</text>
</comment>
<proteinExistence type="predicted"/>
<dbReference type="PROSITE" id="PS51384">
    <property type="entry name" value="FAD_FR"/>
    <property type="match status" value="1"/>
</dbReference>
<evidence type="ECO:0000313" key="2">
    <source>
        <dbReference type="EMBL" id="MDR6269273.1"/>
    </source>
</evidence>
<dbReference type="Pfam" id="PF08021">
    <property type="entry name" value="FAD_binding_9"/>
    <property type="match status" value="1"/>
</dbReference>
<dbReference type="InterPro" id="IPR039374">
    <property type="entry name" value="SIP_fam"/>
</dbReference>
<dbReference type="InterPro" id="IPR013113">
    <property type="entry name" value="SIP_FAD-bd"/>
</dbReference>
<dbReference type="InterPro" id="IPR017927">
    <property type="entry name" value="FAD-bd_FR_type"/>
</dbReference>
<dbReference type="Gene3D" id="3.40.50.80">
    <property type="entry name" value="Nucleotide-binding domain of ferredoxin-NADP reductase (FNR) module"/>
    <property type="match status" value="1"/>
</dbReference>
<feature type="domain" description="FAD-binding FR-type" evidence="1">
    <location>
        <begin position="10"/>
        <end position="135"/>
    </location>
</feature>
<reference evidence="2 3" key="1">
    <citation type="submission" date="2023-07" db="EMBL/GenBank/DDBJ databases">
        <title>Sequencing the genomes of 1000 actinobacteria strains.</title>
        <authorList>
            <person name="Klenk H.-P."/>
        </authorList>
    </citation>
    <scope>NUCLEOTIDE SEQUENCE [LARGE SCALE GENOMIC DNA]</scope>
    <source>
        <strain evidence="2 3">DSM 14555</strain>
    </source>
</reference>
<dbReference type="Proteomes" id="UP001185069">
    <property type="component" value="Unassembled WGS sequence"/>
</dbReference>
<dbReference type="InterPro" id="IPR007037">
    <property type="entry name" value="SIP_rossman_dom"/>
</dbReference>
<dbReference type="Gene3D" id="2.40.30.10">
    <property type="entry name" value="Translation factors"/>
    <property type="match status" value="1"/>
</dbReference>
<evidence type="ECO:0000313" key="3">
    <source>
        <dbReference type="Proteomes" id="UP001185069"/>
    </source>
</evidence>
<evidence type="ECO:0000259" key="1">
    <source>
        <dbReference type="PROSITE" id="PS51384"/>
    </source>
</evidence>
<sequence>MTVAPAVKPRPQTSLTVLRTEKLSEHMVRVISGGPGFADFQPNSSTDQYVKIHFLQPGIEYPEPVDVFALRESMPREHWPVTRTYTIRWVNPEQGELAIDFVVHGAEGLAGPWAAAAQPGDRLIVSGPGGGYAPDPAADWHLFAGDESALPAIAAAIESLPASARGLAFIEVGNEADVQTVRAPAGVELNWIFRDGDAAGTSGKLVQAVAAAAWPDGTVQAFVHGEREHVKALRDVLFKQRGLERNQVSISGYWAYGRSEDRFQAEKKEPIGKI</sequence>
<protein>
    <submittedName>
        <fullName evidence="2">NADPH-dependent ferric siderophore reductase</fullName>
    </submittedName>
</protein>
<dbReference type="InterPro" id="IPR017938">
    <property type="entry name" value="Riboflavin_synthase-like_b-brl"/>
</dbReference>
<dbReference type="InterPro" id="IPR039261">
    <property type="entry name" value="FNR_nucleotide-bd"/>
</dbReference>